<proteinExistence type="predicted"/>
<organism evidence="2">
    <name type="scientific">viral metagenome</name>
    <dbReference type="NCBI Taxonomy" id="1070528"/>
    <lineage>
        <taxon>unclassified sequences</taxon>
        <taxon>metagenomes</taxon>
        <taxon>organismal metagenomes</taxon>
    </lineage>
</organism>
<evidence type="ECO:0000256" key="1">
    <source>
        <dbReference type="SAM" id="MobiDB-lite"/>
    </source>
</evidence>
<accession>A0A6C0D0N8</accession>
<feature type="region of interest" description="Disordered" evidence="1">
    <location>
        <begin position="1"/>
        <end position="24"/>
    </location>
</feature>
<sequence>MSYSSLSGSSSSKLGVPGKKSTNKRQQLAVYVDTVTTFITPPQNMSVVADYQPYTEKYRYNTLLHHPPSNVGKPYNTSGYFTIKDGAYLSDCTNTIIRTCNQPSPTQFTTE</sequence>
<evidence type="ECO:0000313" key="2">
    <source>
        <dbReference type="EMBL" id="QHT10131.1"/>
    </source>
</evidence>
<dbReference type="AlphaFoldDB" id="A0A6C0D0N8"/>
<reference evidence="2" key="1">
    <citation type="journal article" date="2020" name="Nature">
        <title>Giant virus diversity and host interactions through global metagenomics.</title>
        <authorList>
            <person name="Schulz F."/>
            <person name="Roux S."/>
            <person name="Paez-Espino D."/>
            <person name="Jungbluth S."/>
            <person name="Walsh D.A."/>
            <person name="Denef V.J."/>
            <person name="McMahon K.D."/>
            <person name="Konstantinidis K.T."/>
            <person name="Eloe-Fadrosh E.A."/>
            <person name="Kyrpides N.C."/>
            <person name="Woyke T."/>
        </authorList>
    </citation>
    <scope>NUCLEOTIDE SEQUENCE</scope>
    <source>
        <strain evidence="2">GVMAG-M-3300023174-104</strain>
    </source>
</reference>
<dbReference type="EMBL" id="MN739518">
    <property type="protein sequence ID" value="QHT10131.1"/>
    <property type="molecule type" value="Genomic_DNA"/>
</dbReference>
<feature type="compositionally biased region" description="Low complexity" evidence="1">
    <location>
        <begin position="1"/>
        <end position="20"/>
    </location>
</feature>
<name>A0A6C0D0N8_9ZZZZ</name>
<protein>
    <submittedName>
        <fullName evidence="2">Uncharacterized protein</fullName>
    </submittedName>
</protein>